<organism evidence="1">
    <name type="scientific">Myoviridae sp. ctk6V34</name>
    <dbReference type="NCBI Taxonomy" id="2825164"/>
    <lineage>
        <taxon>Viruses</taxon>
        <taxon>Duplodnaviria</taxon>
        <taxon>Heunggongvirae</taxon>
        <taxon>Uroviricota</taxon>
        <taxon>Caudoviricetes</taxon>
    </lineage>
</organism>
<accession>A0A8S5V3S3</accession>
<dbReference type="Pfam" id="PF20536">
    <property type="entry name" value="DUF6751"/>
    <property type="match status" value="1"/>
</dbReference>
<evidence type="ECO:0000313" key="1">
    <source>
        <dbReference type="EMBL" id="DAG01340.1"/>
    </source>
</evidence>
<reference evidence="1" key="1">
    <citation type="journal article" date="2021" name="Proc. Natl. Acad. Sci. U.S.A.">
        <title>A Catalog of Tens of Thousands of Viruses from Human Metagenomes Reveals Hidden Associations with Chronic Diseases.</title>
        <authorList>
            <person name="Tisza M.J."/>
            <person name="Buck C.B."/>
        </authorList>
    </citation>
    <scope>NUCLEOTIDE SEQUENCE</scope>
    <source>
        <strain evidence="1">Ctk6V34</strain>
    </source>
</reference>
<sequence>MMFPHYMTLYHHAESGWTRTVIKGVLWENLAGIILRKTGTAPEDKAQVYIPMPNVEVQEKDIIVKGICLKEIQKSSKEIPEGLYVTTVETFDYGNLKHWRVTAR</sequence>
<name>A0A8S5V3S3_9CAUD</name>
<dbReference type="EMBL" id="BK016190">
    <property type="protein sequence ID" value="DAG01340.1"/>
    <property type="molecule type" value="Genomic_DNA"/>
</dbReference>
<protein>
    <submittedName>
        <fullName evidence="1">Uncharacterized protein</fullName>
    </submittedName>
</protein>
<dbReference type="InterPro" id="IPR046639">
    <property type="entry name" value="DUF6751"/>
</dbReference>
<proteinExistence type="predicted"/>